<accession>B0TTB9</accession>
<dbReference type="PROSITE" id="PS51257">
    <property type="entry name" value="PROKAR_LIPOPROTEIN"/>
    <property type="match status" value="1"/>
</dbReference>
<dbReference type="eggNOG" id="ENOG50344HY">
    <property type="taxonomic scope" value="Bacteria"/>
</dbReference>
<evidence type="ECO:0000313" key="3">
    <source>
        <dbReference type="Proteomes" id="UP000001317"/>
    </source>
</evidence>
<gene>
    <name evidence="2" type="ordered locus">Shal_3517</name>
</gene>
<evidence type="ECO:0000313" key="2">
    <source>
        <dbReference type="EMBL" id="ABZ78060.1"/>
    </source>
</evidence>
<dbReference type="OrthoDB" id="6272668at2"/>
<evidence type="ECO:0008006" key="4">
    <source>
        <dbReference type="Google" id="ProtNLM"/>
    </source>
</evidence>
<name>B0TTB9_SHEHH</name>
<dbReference type="EMBL" id="CP000931">
    <property type="protein sequence ID" value="ABZ78060.1"/>
    <property type="molecule type" value="Genomic_DNA"/>
</dbReference>
<organism evidence="2 3">
    <name type="scientific">Shewanella halifaxensis (strain HAW-EB4)</name>
    <dbReference type="NCBI Taxonomy" id="458817"/>
    <lineage>
        <taxon>Bacteria</taxon>
        <taxon>Pseudomonadati</taxon>
        <taxon>Pseudomonadota</taxon>
        <taxon>Gammaproteobacteria</taxon>
        <taxon>Alteromonadales</taxon>
        <taxon>Shewanellaceae</taxon>
        <taxon>Shewanella</taxon>
    </lineage>
</organism>
<keyword evidence="1" id="KW-0732">Signal</keyword>
<sequence>MKVKLLSALLASSMLLLGCGSDNDNDDVTEPPVVVPPPVEDTIDIDDASTVLMSLGSFDAATGALTFSLKDADNKAITKATDYDIFYFGYPDLASPSTKAKAWKRWHVTQSYKCDTSIDDECVGVLTETATKGQYTFDAIDLDLEGKAAAGAVALYKVAIQIHGAQTSNEIELIAAEE</sequence>
<dbReference type="HOGENOM" id="CLU_1546554_0_0_6"/>
<proteinExistence type="predicted"/>
<dbReference type="RefSeq" id="WP_012278580.1">
    <property type="nucleotide sequence ID" value="NC_010334.1"/>
</dbReference>
<protein>
    <recommendedName>
        <fullName evidence="4">Lipoprotein</fullName>
    </recommendedName>
</protein>
<reference evidence="2" key="1">
    <citation type="submission" date="2008-01" db="EMBL/GenBank/DDBJ databases">
        <title>Complete sequence of Shewanella halifaxensis HAW-EB4.</title>
        <authorList>
            <consortium name="US DOE Joint Genome Institute"/>
            <person name="Copeland A."/>
            <person name="Lucas S."/>
            <person name="Lapidus A."/>
            <person name="Glavina del Rio T."/>
            <person name="Dalin E."/>
            <person name="Tice H."/>
            <person name="Bruce D."/>
            <person name="Goodwin L."/>
            <person name="Pitluck S."/>
            <person name="Sims D."/>
            <person name="Brettin T."/>
            <person name="Detter J.C."/>
            <person name="Han C."/>
            <person name="Kuske C.R."/>
            <person name="Schmutz J."/>
            <person name="Larimer F."/>
            <person name="Land M."/>
            <person name="Hauser L."/>
            <person name="Kyrpides N."/>
            <person name="Kim E."/>
            <person name="Zhao J.-S."/>
            <person name="Richardson P."/>
        </authorList>
    </citation>
    <scope>NUCLEOTIDE SEQUENCE [LARGE SCALE GENOMIC DNA]</scope>
    <source>
        <strain evidence="2">HAW-EB4</strain>
    </source>
</reference>
<dbReference type="KEGG" id="shl:Shal_3517"/>
<feature type="signal peptide" evidence="1">
    <location>
        <begin position="1"/>
        <end position="24"/>
    </location>
</feature>
<dbReference type="AlphaFoldDB" id="B0TTB9"/>
<feature type="chain" id="PRO_5002753704" description="Lipoprotein" evidence="1">
    <location>
        <begin position="25"/>
        <end position="178"/>
    </location>
</feature>
<keyword evidence="3" id="KW-1185">Reference proteome</keyword>
<evidence type="ECO:0000256" key="1">
    <source>
        <dbReference type="SAM" id="SignalP"/>
    </source>
</evidence>
<dbReference type="Proteomes" id="UP000001317">
    <property type="component" value="Chromosome"/>
</dbReference>